<feature type="transmembrane region" description="Helical" evidence="5">
    <location>
        <begin position="190"/>
        <end position="209"/>
    </location>
</feature>
<dbReference type="SUPFAM" id="SSF103473">
    <property type="entry name" value="MFS general substrate transporter"/>
    <property type="match status" value="1"/>
</dbReference>
<evidence type="ECO:0000256" key="5">
    <source>
        <dbReference type="SAM" id="Phobius"/>
    </source>
</evidence>
<sequence length="547" mass="54455">MPAAVPPTPAAPAPVAAASAVPAPVAAASAVPAPVAAAPAVPAPVAAPSGPAPTAARRGLAKLICLVTILLAVLDMNIVSAATVPIVRDLDPVHGVDRLPWLVSAFALAATALLPLYGKLCDLYGAKRVFLGAVATFLAGSALSGAAGSMEQLIAFRAVQGIGGGGLMSVTMVVMAQLRGPGDEGGGGSVGGIVGGAGMAVGPLIGALLADHLSWRWIFYVNLPVGLFVLAGAAFALKLPHRAGRGRLDLLGATLAAAFATGLLLVTEWGGKEYAWTSAPILTLGAGTLAALGLFLRRQATAAEPLLPLSLFRIPALRTGFAVQGLVGMGLMGSVVYVMLYLQVARGVPATSASLFLIPMAAGMTTVGLLVNRLSRRGWSPRTFLVAGAGCSALALLLLGLSGPDTGLWAVRAELALLGVGFGQLVGQLVGVVQKAAPAHQLGVATTGVRFFQTLGGALGAALFGTVLARVFGSAEPGTPLGAVATLTGAHHEQAVRSFVHAADVVFLSAGGLMVLAMLLALRLRPAVAGPAGRSNAAGGKGVGQTG</sequence>
<feature type="transmembrane region" description="Helical" evidence="5">
    <location>
        <begin position="278"/>
        <end position="296"/>
    </location>
</feature>
<evidence type="ECO:0000256" key="2">
    <source>
        <dbReference type="ARBA" id="ARBA00022692"/>
    </source>
</evidence>
<dbReference type="Proteomes" id="UP001432014">
    <property type="component" value="Chromosome"/>
</dbReference>
<reference evidence="8 9" key="1">
    <citation type="submission" date="2022-10" db="EMBL/GenBank/DDBJ databases">
        <title>The complete genomes of actinobacterial strains from the NBC collection.</title>
        <authorList>
            <person name="Joergensen T.S."/>
            <person name="Alvarez Arevalo M."/>
            <person name="Sterndorff E.B."/>
            <person name="Faurdal D."/>
            <person name="Vuksanovic O."/>
            <person name="Mourched A.-S."/>
            <person name="Charusanti P."/>
            <person name="Shaw S."/>
            <person name="Blin K."/>
            <person name="Weber T."/>
        </authorList>
    </citation>
    <scope>NUCLEOTIDE SEQUENCE [LARGE SCALE GENOMIC DNA]</scope>
    <source>
        <strain evidence="8 9">NBC_01247</strain>
    </source>
</reference>
<feature type="transmembrane region" description="Helical" evidence="5">
    <location>
        <begin position="454"/>
        <end position="472"/>
    </location>
</feature>
<dbReference type="Gene3D" id="1.20.1250.20">
    <property type="entry name" value="MFS general substrate transporter like domains"/>
    <property type="match status" value="1"/>
</dbReference>
<gene>
    <name evidence="8" type="ORF">OG469_14010</name>
</gene>
<keyword evidence="9" id="KW-1185">Reference proteome</keyword>
<feature type="signal peptide" evidence="6">
    <location>
        <begin position="1"/>
        <end position="27"/>
    </location>
</feature>
<name>A0ABZ1W6S2_9ACTN</name>
<keyword evidence="3 5" id="KW-1133">Transmembrane helix</keyword>
<feature type="transmembrane region" description="Helical" evidence="5">
    <location>
        <begin position="383"/>
        <end position="403"/>
    </location>
</feature>
<keyword evidence="6" id="KW-0732">Signal</keyword>
<dbReference type="EMBL" id="CP108482">
    <property type="protein sequence ID" value="WUS56532.1"/>
    <property type="molecule type" value="Genomic_DNA"/>
</dbReference>
<evidence type="ECO:0000313" key="9">
    <source>
        <dbReference type="Proteomes" id="UP001432014"/>
    </source>
</evidence>
<feature type="transmembrane region" description="Helical" evidence="5">
    <location>
        <begin position="505"/>
        <end position="524"/>
    </location>
</feature>
<evidence type="ECO:0000256" key="1">
    <source>
        <dbReference type="ARBA" id="ARBA00004651"/>
    </source>
</evidence>
<dbReference type="PANTHER" id="PTHR23501:SF197">
    <property type="entry name" value="COMD"/>
    <property type="match status" value="1"/>
</dbReference>
<keyword evidence="2 5" id="KW-0812">Transmembrane</keyword>
<evidence type="ECO:0000259" key="7">
    <source>
        <dbReference type="PROSITE" id="PS50850"/>
    </source>
</evidence>
<evidence type="ECO:0000256" key="3">
    <source>
        <dbReference type="ARBA" id="ARBA00022989"/>
    </source>
</evidence>
<feature type="transmembrane region" description="Helical" evidence="5">
    <location>
        <begin position="317"/>
        <end position="340"/>
    </location>
</feature>
<feature type="transmembrane region" description="Helical" evidence="5">
    <location>
        <begin position="99"/>
        <end position="117"/>
    </location>
</feature>
<evidence type="ECO:0000256" key="4">
    <source>
        <dbReference type="ARBA" id="ARBA00023136"/>
    </source>
</evidence>
<dbReference type="Gene3D" id="1.20.1720.10">
    <property type="entry name" value="Multidrug resistance protein D"/>
    <property type="match status" value="1"/>
</dbReference>
<dbReference type="Pfam" id="PF07690">
    <property type="entry name" value="MFS_1"/>
    <property type="match status" value="1"/>
</dbReference>
<accession>A0ABZ1W6S2</accession>
<evidence type="ECO:0000313" key="8">
    <source>
        <dbReference type="EMBL" id="WUS56532.1"/>
    </source>
</evidence>
<feature type="transmembrane region" description="Helical" evidence="5">
    <location>
        <begin position="154"/>
        <end position="178"/>
    </location>
</feature>
<dbReference type="InterPro" id="IPR020846">
    <property type="entry name" value="MFS_dom"/>
</dbReference>
<feature type="domain" description="Major facilitator superfamily (MFS) profile" evidence="7">
    <location>
        <begin position="61"/>
        <end position="529"/>
    </location>
</feature>
<feature type="transmembrane region" description="Helical" evidence="5">
    <location>
        <begin position="248"/>
        <end position="266"/>
    </location>
</feature>
<comment type="subcellular location">
    <subcellularLocation>
        <location evidence="1">Cell membrane</location>
        <topology evidence="1">Multi-pass membrane protein</topology>
    </subcellularLocation>
</comment>
<feature type="transmembrane region" description="Helical" evidence="5">
    <location>
        <begin position="129"/>
        <end position="148"/>
    </location>
</feature>
<feature type="chain" id="PRO_5046802830" evidence="6">
    <location>
        <begin position="28"/>
        <end position="547"/>
    </location>
</feature>
<dbReference type="PANTHER" id="PTHR23501">
    <property type="entry name" value="MAJOR FACILITATOR SUPERFAMILY"/>
    <property type="match status" value="1"/>
</dbReference>
<feature type="transmembrane region" description="Helical" evidence="5">
    <location>
        <begin position="415"/>
        <end position="433"/>
    </location>
</feature>
<dbReference type="PROSITE" id="PS50850">
    <property type="entry name" value="MFS"/>
    <property type="match status" value="1"/>
</dbReference>
<protein>
    <submittedName>
        <fullName evidence="8">MFS transporter</fullName>
    </submittedName>
</protein>
<keyword evidence="4 5" id="KW-0472">Membrane</keyword>
<dbReference type="InterPro" id="IPR036259">
    <property type="entry name" value="MFS_trans_sf"/>
</dbReference>
<evidence type="ECO:0000256" key="6">
    <source>
        <dbReference type="SAM" id="SignalP"/>
    </source>
</evidence>
<feature type="transmembrane region" description="Helical" evidence="5">
    <location>
        <begin position="215"/>
        <end position="236"/>
    </location>
</feature>
<feature type="transmembrane region" description="Helical" evidence="5">
    <location>
        <begin position="63"/>
        <end position="87"/>
    </location>
</feature>
<dbReference type="InterPro" id="IPR011701">
    <property type="entry name" value="MFS"/>
</dbReference>
<dbReference type="RefSeq" id="WP_329498606.1">
    <property type="nucleotide sequence ID" value="NZ_CP108460.1"/>
</dbReference>
<feature type="transmembrane region" description="Helical" evidence="5">
    <location>
        <begin position="352"/>
        <end position="371"/>
    </location>
</feature>
<proteinExistence type="predicted"/>
<organism evidence="8 9">
    <name type="scientific">Kitasatospora herbaricolor</name>
    <dbReference type="NCBI Taxonomy" id="68217"/>
    <lineage>
        <taxon>Bacteria</taxon>
        <taxon>Bacillati</taxon>
        <taxon>Actinomycetota</taxon>
        <taxon>Actinomycetes</taxon>
        <taxon>Kitasatosporales</taxon>
        <taxon>Streptomycetaceae</taxon>
        <taxon>Kitasatospora</taxon>
    </lineage>
</organism>